<evidence type="ECO:0000313" key="2">
    <source>
        <dbReference type="Proteomes" id="UP001526426"/>
    </source>
</evidence>
<organism evidence="1 2">
    <name type="scientific">Spirulina subsalsa FACHB-351</name>
    <dbReference type="NCBI Taxonomy" id="234711"/>
    <lineage>
        <taxon>Bacteria</taxon>
        <taxon>Bacillati</taxon>
        <taxon>Cyanobacteriota</taxon>
        <taxon>Cyanophyceae</taxon>
        <taxon>Spirulinales</taxon>
        <taxon>Spirulinaceae</taxon>
        <taxon>Spirulina</taxon>
    </lineage>
</organism>
<name>A0ABT3L3S4_9CYAN</name>
<dbReference type="RefSeq" id="WP_265263903.1">
    <property type="nucleotide sequence ID" value="NZ_JAIHOM010000029.1"/>
</dbReference>
<dbReference type="Proteomes" id="UP001526426">
    <property type="component" value="Unassembled WGS sequence"/>
</dbReference>
<dbReference type="EMBL" id="JAIHOM010000029">
    <property type="protein sequence ID" value="MCW6036163.1"/>
    <property type="molecule type" value="Genomic_DNA"/>
</dbReference>
<protein>
    <submittedName>
        <fullName evidence="1">Uncharacterized protein</fullName>
    </submittedName>
</protein>
<proteinExistence type="predicted"/>
<gene>
    <name evidence="1" type="ORF">K4A83_07740</name>
</gene>
<evidence type="ECO:0000313" key="1">
    <source>
        <dbReference type="EMBL" id="MCW6036163.1"/>
    </source>
</evidence>
<accession>A0ABT3L3S4</accession>
<reference evidence="1 2" key="1">
    <citation type="submission" date="2021-08" db="EMBL/GenBank/DDBJ databases">
        <title>Draft genome sequence of Spirulina subsalsa with high tolerance to salinity and hype-accumulation of phycocyanin.</title>
        <authorList>
            <person name="Pei H."/>
            <person name="Jiang L."/>
        </authorList>
    </citation>
    <scope>NUCLEOTIDE SEQUENCE [LARGE SCALE GENOMIC DNA]</scope>
    <source>
        <strain evidence="1 2">FACHB-351</strain>
    </source>
</reference>
<comment type="caution">
    <text evidence="1">The sequence shown here is derived from an EMBL/GenBank/DDBJ whole genome shotgun (WGS) entry which is preliminary data.</text>
</comment>
<keyword evidence="2" id="KW-1185">Reference proteome</keyword>
<sequence length="138" mass="15786">MSEAIGTIFGFLGGTIVSCETGYRVLQHPNPHKTYSRLSEAKWFLALRWCEQFHYPAGILNYEGQLAFYNEASWKMGEENFLPRQYRPAIFKHCCALGLGESTTFSIPTRDGFSWSQVEIIAIETDPRYGRVALIRLL</sequence>